<evidence type="ECO:0000256" key="6">
    <source>
        <dbReference type="HAMAP-Rule" id="MF_03135"/>
    </source>
</evidence>
<dbReference type="GO" id="GO:0003746">
    <property type="term" value="F:translation elongation factor activity"/>
    <property type="evidence" value="ECO:0007669"/>
    <property type="project" value="UniProtKB-UniRule"/>
</dbReference>
<dbReference type="InterPro" id="IPR018101">
    <property type="entry name" value="Transl_elong_Ts_CS"/>
</dbReference>
<dbReference type="EMBL" id="KY709208">
    <property type="protein sequence ID" value="ARO90621.1"/>
    <property type="molecule type" value="Genomic_DNA"/>
</dbReference>
<keyword evidence="6" id="KW-0496">Mitochondrion</keyword>
<dbReference type="Gene3D" id="1.10.286.20">
    <property type="match status" value="1"/>
</dbReference>
<dbReference type="InterPro" id="IPR009060">
    <property type="entry name" value="UBA-like_sf"/>
</dbReference>
<evidence type="ECO:0000259" key="7">
    <source>
        <dbReference type="Pfam" id="PF00889"/>
    </source>
</evidence>
<keyword evidence="3 5" id="KW-0648">Protein biosynthesis</keyword>
<protein>
    <recommendedName>
        <fullName evidence="5 6">Multifunctional fusion protein</fullName>
    </recommendedName>
    <domain>
        <recommendedName>
            <fullName evidence="5">Elongation factor Ts, chloroplastic</fullName>
            <shortName evidence="5">EF-Ts</shortName>
        </recommendedName>
    </domain>
    <domain>
        <recommendedName>
            <fullName evidence="6">Elongation factor Ts, mitochondrial</fullName>
            <shortName evidence="6">EF-TsMt</shortName>
        </recommendedName>
    </domain>
</protein>
<reference evidence="8" key="1">
    <citation type="submission" date="2017-03" db="EMBL/GenBank/DDBJ databases">
        <title>The new red algal subphylum Proteorhodophytina comprises the largest and most divergent plastid genomes known.</title>
        <authorList>
            <person name="Munoz-Gomez S.A."/>
            <person name="Mejia-Franco F.G."/>
            <person name="Durnin K."/>
            <person name="Morgan C."/>
            <person name="Grisdale C.J."/>
            <person name="Archibald J.M."/>
            <person name="Slamovits C.H."/>
        </authorList>
    </citation>
    <scope>NUCLEOTIDE SEQUENCE</scope>
    <source>
        <strain evidence="8">UTEX LB2858</strain>
    </source>
</reference>
<dbReference type="InterPro" id="IPR001816">
    <property type="entry name" value="Transl_elong_EFTs/EF1B"/>
</dbReference>
<proteinExistence type="inferred from homology"/>
<dbReference type="PROSITE" id="PS01127">
    <property type="entry name" value="EF_TS_2"/>
    <property type="match status" value="1"/>
</dbReference>
<dbReference type="FunFam" id="1.10.8.10:FF:000001">
    <property type="entry name" value="Elongation factor Ts"/>
    <property type="match status" value="1"/>
</dbReference>
<dbReference type="GO" id="GO:0070125">
    <property type="term" value="P:mitochondrial translational elongation"/>
    <property type="evidence" value="ECO:0007669"/>
    <property type="project" value="TreeGrafter"/>
</dbReference>
<evidence type="ECO:0000256" key="5">
    <source>
        <dbReference type="HAMAP-Rule" id="MF_00050"/>
    </source>
</evidence>
<dbReference type="Gene3D" id="3.30.479.20">
    <property type="entry name" value="Elongation factor Ts, dimerisation domain"/>
    <property type="match status" value="1"/>
</dbReference>
<geneLocation type="chloroplast" evidence="8"/>
<accession>A0A1Y9TLY4</accession>
<keyword evidence="2 5" id="KW-0251">Elongation factor</keyword>
<name>A0A1Y9TLY4_9RHOD</name>
<dbReference type="InterPro" id="IPR036402">
    <property type="entry name" value="EF-Ts_dimer_sf"/>
</dbReference>
<dbReference type="SUPFAM" id="SSF54713">
    <property type="entry name" value="Elongation factor Ts (EF-Ts), dimerisation domain"/>
    <property type="match status" value="1"/>
</dbReference>
<gene>
    <name evidence="5 8" type="primary">tsf</name>
</gene>
<keyword evidence="8" id="KW-0934">Plastid</keyword>
<dbReference type="AlphaFoldDB" id="A0A1Y9TLY4"/>
<dbReference type="RefSeq" id="YP_009369933.1">
    <property type="nucleotide sequence ID" value="NC_034776.1"/>
</dbReference>
<dbReference type="SUPFAM" id="SSF46934">
    <property type="entry name" value="UBA-like"/>
    <property type="match status" value="1"/>
</dbReference>
<dbReference type="InterPro" id="IPR014039">
    <property type="entry name" value="Transl_elong_EFTs/EF1B_dimer"/>
</dbReference>
<dbReference type="Pfam" id="PF00889">
    <property type="entry name" value="EF_TS"/>
    <property type="match status" value="1"/>
</dbReference>
<keyword evidence="8" id="KW-0150">Chloroplast</keyword>
<comment type="function">
    <text evidence="4 5">Associates with the EF-Tu.GDP complex and induces the exchange of GDP to GTP. It remains bound to the aminoacyl-tRNA.EF-Tu.GTP complex up to the GTP hydrolysis stage on the ribosome.</text>
</comment>
<dbReference type="GO" id="GO:0009507">
    <property type="term" value="C:chloroplast"/>
    <property type="evidence" value="ECO:0007669"/>
    <property type="project" value="UniProtKB-SubCell"/>
</dbReference>
<dbReference type="NCBIfam" id="TIGR00116">
    <property type="entry name" value="tsf"/>
    <property type="match status" value="1"/>
</dbReference>
<dbReference type="GO" id="GO:0005739">
    <property type="term" value="C:mitochondrion"/>
    <property type="evidence" value="ECO:0007669"/>
    <property type="project" value="UniProtKB-SubCell"/>
</dbReference>
<dbReference type="Gene3D" id="1.10.8.10">
    <property type="entry name" value="DNA helicase RuvA subunit, C-terminal domain"/>
    <property type="match status" value="1"/>
</dbReference>
<evidence type="ECO:0000256" key="4">
    <source>
        <dbReference type="ARBA" id="ARBA00025453"/>
    </source>
</evidence>
<evidence type="ECO:0000256" key="3">
    <source>
        <dbReference type="ARBA" id="ARBA00022917"/>
    </source>
</evidence>
<feature type="domain" description="Translation elongation factor EFTs/EF1B dimerisation" evidence="7">
    <location>
        <begin position="57"/>
        <end position="197"/>
    </location>
</feature>
<comment type="similarity">
    <text evidence="1 5">Belongs to the EF-Ts family.</text>
</comment>
<evidence type="ECO:0000313" key="8">
    <source>
        <dbReference type="EMBL" id="ARO90621.1"/>
    </source>
</evidence>
<dbReference type="PANTHER" id="PTHR11741:SF10">
    <property type="entry name" value="POLYPROTEIN OF EF-TS, CHLOROPLASTIC"/>
    <property type="match status" value="1"/>
</dbReference>
<dbReference type="PROSITE" id="PS01126">
    <property type="entry name" value="EF_TS_1"/>
    <property type="match status" value="1"/>
</dbReference>
<dbReference type="GeneID" id="32891440"/>
<dbReference type="HAMAP" id="MF_00050">
    <property type="entry name" value="EF_Ts"/>
    <property type="match status" value="1"/>
</dbReference>
<dbReference type="PANTHER" id="PTHR11741">
    <property type="entry name" value="ELONGATION FACTOR TS"/>
    <property type="match status" value="1"/>
</dbReference>
<sequence>MVLSAQIVKQLREKTGAGMMDCKNALINSDGDMTQAAELLRQKGLIFADKKYNRSTHEGIVDSYIHVGRKVGVLIEVNCETDFVARRSEFQTLVKDLAMQIAANPEVQYVSKTDIPIHIIEYEKNIETGKNDFKTKSEVIKERIVLGRVEKRLKELCLMDQIFIKNQELTIETLVKEHISLLGENIRIRRFKRFILGNND</sequence>
<organism evidence="8">
    <name type="scientific">Boldia erythrosiphon</name>
    <dbReference type="NCBI Taxonomy" id="74908"/>
    <lineage>
        <taxon>Eukaryota</taxon>
        <taxon>Rhodophyta</taxon>
        <taxon>Compsopogonophyceae</taxon>
        <taxon>Compsopogonales</taxon>
        <taxon>Boldiaceae</taxon>
        <taxon>Boldia</taxon>
    </lineage>
</organism>
<evidence type="ECO:0000256" key="2">
    <source>
        <dbReference type="ARBA" id="ARBA00022768"/>
    </source>
</evidence>
<comment type="subcellular location">
    <subcellularLocation>
        <location evidence="6">Mitochondrion</location>
    </subcellularLocation>
    <subcellularLocation>
        <location evidence="5">Plastid</location>
        <location evidence="5">Chloroplast</location>
    </subcellularLocation>
</comment>
<dbReference type="CDD" id="cd14275">
    <property type="entry name" value="UBA_EF-Ts"/>
    <property type="match status" value="1"/>
</dbReference>
<evidence type="ECO:0000256" key="1">
    <source>
        <dbReference type="ARBA" id="ARBA00005532"/>
    </source>
</evidence>